<reference evidence="1" key="1">
    <citation type="submission" date="2023-10" db="EMBL/GenBank/DDBJ databases">
        <authorList>
            <person name="Rodriguez Cubillos JULIANA M."/>
            <person name="De Vega J."/>
        </authorList>
    </citation>
    <scope>NUCLEOTIDE SEQUENCE</scope>
</reference>
<dbReference type="Proteomes" id="UP001177021">
    <property type="component" value="Unassembled WGS sequence"/>
</dbReference>
<dbReference type="EMBL" id="CASHSV030000001">
    <property type="protein sequence ID" value="CAJ2631183.1"/>
    <property type="molecule type" value="Genomic_DNA"/>
</dbReference>
<protein>
    <submittedName>
        <fullName evidence="1">Uncharacterized protein</fullName>
    </submittedName>
</protein>
<accession>A0ACB0IGX6</accession>
<keyword evidence="2" id="KW-1185">Reference proteome</keyword>
<evidence type="ECO:0000313" key="2">
    <source>
        <dbReference type="Proteomes" id="UP001177021"/>
    </source>
</evidence>
<organism evidence="1 2">
    <name type="scientific">Trifolium pratense</name>
    <name type="common">Red clover</name>
    <dbReference type="NCBI Taxonomy" id="57577"/>
    <lineage>
        <taxon>Eukaryota</taxon>
        <taxon>Viridiplantae</taxon>
        <taxon>Streptophyta</taxon>
        <taxon>Embryophyta</taxon>
        <taxon>Tracheophyta</taxon>
        <taxon>Spermatophyta</taxon>
        <taxon>Magnoliopsida</taxon>
        <taxon>eudicotyledons</taxon>
        <taxon>Gunneridae</taxon>
        <taxon>Pentapetalae</taxon>
        <taxon>rosids</taxon>
        <taxon>fabids</taxon>
        <taxon>Fabales</taxon>
        <taxon>Fabaceae</taxon>
        <taxon>Papilionoideae</taxon>
        <taxon>50 kb inversion clade</taxon>
        <taxon>NPAAA clade</taxon>
        <taxon>Hologalegina</taxon>
        <taxon>IRL clade</taxon>
        <taxon>Trifolieae</taxon>
        <taxon>Trifolium</taxon>
    </lineage>
</organism>
<gene>
    <name evidence="1" type="ORF">MILVUS5_LOCUS2800</name>
</gene>
<sequence length="106" mass="12186">MYSKCLIIVLSSNNIPTHLQKLKSDDWGRWNWHMQATFGFQEVLEVIQNGVPTIGGEATNAQRTTYRENKKIGWSHISFIRALMSHEVNFDKNLSCTSSKDAWNTL</sequence>
<name>A0ACB0IGX6_TRIPR</name>
<evidence type="ECO:0000313" key="1">
    <source>
        <dbReference type="EMBL" id="CAJ2631183.1"/>
    </source>
</evidence>
<comment type="caution">
    <text evidence="1">The sequence shown here is derived from an EMBL/GenBank/DDBJ whole genome shotgun (WGS) entry which is preliminary data.</text>
</comment>
<proteinExistence type="predicted"/>